<dbReference type="InterPro" id="IPR008503">
    <property type="entry name" value="Asp_endopeptidase"/>
</dbReference>
<evidence type="ECO:0000313" key="2">
    <source>
        <dbReference type="EMBL" id="AFJ02298.1"/>
    </source>
</evidence>
<dbReference type="KEGG" id="mec:Q7C_1143"/>
<dbReference type="HOGENOM" id="CLU_099424_0_1_6"/>
<dbReference type="PANTHER" id="PTHR38037:SF2">
    <property type="entry name" value="ATP-DEPENDENT ZINC PROTEASE DOMAIN-CONTAINING PROTEIN-RELATED"/>
    <property type="match status" value="1"/>
</dbReference>
<accession>I1YHA5</accession>
<dbReference type="Pfam" id="PF05618">
    <property type="entry name" value="Zn_protease"/>
    <property type="match status" value="1"/>
</dbReference>
<dbReference type="eggNOG" id="COG4067">
    <property type="taxonomic scope" value="Bacteria"/>
</dbReference>
<dbReference type="Gene3D" id="2.40.70.10">
    <property type="entry name" value="Acid Proteases"/>
    <property type="match status" value="1"/>
</dbReference>
<feature type="domain" description="Retropepsin-like aspartic endopeptidase" evidence="1">
    <location>
        <begin position="6"/>
        <end position="121"/>
    </location>
</feature>
<sequence>MLYPGGIEVPARIDTGATTNSLYGINTREIQKNGTRYLRFTFIDHHGDTHEMTQPLLDEITVVQASGEQTRYVVEMGLCVGNYFEKTRFTVADRSRMTFPVLVGRNYLDNTLLVSSSEKNTVTPNCDDQLALQD</sequence>
<dbReference type="AlphaFoldDB" id="I1YHA5"/>
<evidence type="ECO:0000259" key="1">
    <source>
        <dbReference type="Pfam" id="PF05618"/>
    </source>
</evidence>
<reference evidence="2 3" key="1">
    <citation type="journal article" date="2012" name="J. Bacteriol.">
        <title>Complete genome sequences of Methylophaga sp. strain JAM1 and Methylophaga sp. strain JAM7.</title>
        <authorList>
            <person name="Villeneuve C."/>
            <person name="Martineau C."/>
            <person name="Mauffrey F."/>
            <person name="Villemur R."/>
        </authorList>
    </citation>
    <scope>NUCLEOTIDE SEQUENCE [LARGE SCALE GENOMIC DNA]</scope>
    <source>
        <strain evidence="2 3">JAM7</strain>
    </source>
</reference>
<organism evidence="2 3">
    <name type="scientific">Methylophaga frappieri (strain ATCC BAA-2434 / DSM 25690 / JAM7)</name>
    <dbReference type="NCBI Taxonomy" id="754477"/>
    <lineage>
        <taxon>Bacteria</taxon>
        <taxon>Pseudomonadati</taxon>
        <taxon>Pseudomonadota</taxon>
        <taxon>Gammaproteobacteria</taxon>
        <taxon>Thiotrichales</taxon>
        <taxon>Piscirickettsiaceae</taxon>
        <taxon>Methylophaga</taxon>
    </lineage>
</organism>
<evidence type="ECO:0000313" key="3">
    <source>
        <dbReference type="Proteomes" id="UP000009145"/>
    </source>
</evidence>
<dbReference type="Proteomes" id="UP000009145">
    <property type="component" value="Chromosome"/>
</dbReference>
<dbReference type="SUPFAM" id="SSF50630">
    <property type="entry name" value="Acid proteases"/>
    <property type="match status" value="1"/>
</dbReference>
<proteinExistence type="predicted"/>
<dbReference type="PANTHER" id="PTHR38037">
    <property type="entry name" value="ZN_PROTEASE DOMAIN-CONTAINING PROTEIN"/>
    <property type="match status" value="1"/>
</dbReference>
<keyword evidence="3" id="KW-1185">Reference proteome</keyword>
<protein>
    <recommendedName>
        <fullName evidence="1">Retropepsin-like aspartic endopeptidase domain-containing protein</fullName>
    </recommendedName>
</protein>
<name>I1YHA5_METFJ</name>
<dbReference type="InterPro" id="IPR021109">
    <property type="entry name" value="Peptidase_aspartic_dom_sf"/>
</dbReference>
<dbReference type="PATRIC" id="fig|754477.3.peg.1123"/>
<dbReference type="STRING" id="754477.Q7C_1143"/>
<gene>
    <name evidence="2" type="ordered locus">Q7C_1143</name>
</gene>
<dbReference type="EMBL" id="CP003380">
    <property type="protein sequence ID" value="AFJ02298.1"/>
    <property type="molecule type" value="Genomic_DNA"/>
</dbReference>